<evidence type="ECO:0000313" key="1">
    <source>
        <dbReference type="EMBL" id="ADZ80005.1"/>
    </source>
</evidence>
<dbReference type="PATRIC" id="fig|743722.3.peg.3708"/>
<accession>F4C2C7</accession>
<dbReference type="EMBL" id="CP002584">
    <property type="protein sequence ID" value="ADZ80005.1"/>
    <property type="molecule type" value="Genomic_DNA"/>
</dbReference>
<organism evidence="1">
    <name type="scientific">Sphingobacterium sp. (strain 21)</name>
    <dbReference type="NCBI Taxonomy" id="743722"/>
    <lineage>
        <taxon>Bacteria</taxon>
        <taxon>Pseudomonadati</taxon>
        <taxon>Bacteroidota</taxon>
        <taxon>Sphingobacteriia</taxon>
        <taxon>Sphingobacteriales</taxon>
        <taxon>Sphingobacteriaceae</taxon>
        <taxon>Sphingobacterium</taxon>
    </lineage>
</organism>
<gene>
    <name evidence="1" type="ordered locus">Sph21_3467</name>
</gene>
<proteinExistence type="predicted"/>
<reference evidence="1" key="1">
    <citation type="submission" date="2011-03" db="EMBL/GenBank/DDBJ databases">
        <title>Complete sequence of Sphingobacterium sp. 21.</title>
        <authorList>
            <consortium name="US DOE Joint Genome Institute"/>
            <person name="Lucas S."/>
            <person name="Copeland A."/>
            <person name="Lapidus A."/>
            <person name="Cheng J.-F."/>
            <person name="Goodwin L."/>
            <person name="Pitluck S."/>
            <person name="Davenport K."/>
            <person name="Detter J.C."/>
            <person name="Han C."/>
            <person name="Tapia R."/>
            <person name="Land M."/>
            <person name="Hauser L."/>
            <person name="Kyrpides N."/>
            <person name="Ivanova N."/>
            <person name="Ovchinnikova G."/>
            <person name="Pagani I."/>
            <person name="Siebers A.K."/>
            <person name="Allgaier M."/>
            <person name="Thelen M.P."/>
            <person name="Hugenholtz P."/>
            <person name="Woyke T."/>
        </authorList>
    </citation>
    <scope>NUCLEOTIDE SEQUENCE</scope>
    <source>
        <strain evidence="1">21</strain>
    </source>
</reference>
<name>F4C2C7_SPHS2</name>
<dbReference type="HOGENOM" id="CLU_2976945_0_0_10"/>
<dbReference type="AlphaFoldDB" id="F4C2C7"/>
<dbReference type="KEGG" id="shg:Sph21_3467"/>
<dbReference type="STRING" id="743722.Sph21_3467"/>
<sequence>MKTLLITLVGIVLLTSPIGKAASVPEPIGPNPIDEAAQRASEIDGKIKELDSLLMHIR</sequence>
<protein>
    <submittedName>
        <fullName evidence="1">Uncharacterized protein</fullName>
    </submittedName>
</protein>